<feature type="transmembrane region" description="Helical" evidence="1">
    <location>
        <begin position="105"/>
        <end position="127"/>
    </location>
</feature>
<proteinExistence type="predicted"/>
<dbReference type="EMBL" id="JADOUF010000001">
    <property type="protein sequence ID" value="MBG6138554.1"/>
    <property type="molecule type" value="Genomic_DNA"/>
</dbReference>
<evidence type="ECO:0008006" key="4">
    <source>
        <dbReference type="Google" id="ProtNLM"/>
    </source>
</evidence>
<protein>
    <recommendedName>
        <fullName evidence="4">Transmembrane protein</fullName>
    </recommendedName>
</protein>
<gene>
    <name evidence="2" type="ORF">IW245_004748</name>
</gene>
<keyword evidence="3" id="KW-1185">Reference proteome</keyword>
<evidence type="ECO:0000313" key="3">
    <source>
        <dbReference type="Proteomes" id="UP000622552"/>
    </source>
</evidence>
<reference evidence="2" key="1">
    <citation type="submission" date="2020-11" db="EMBL/GenBank/DDBJ databases">
        <title>Sequencing the genomes of 1000 actinobacteria strains.</title>
        <authorList>
            <person name="Klenk H.-P."/>
        </authorList>
    </citation>
    <scope>NUCLEOTIDE SEQUENCE</scope>
    <source>
        <strain evidence="2">DSM 45356</strain>
    </source>
</reference>
<keyword evidence="1" id="KW-1133">Transmembrane helix</keyword>
<comment type="caution">
    <text evidence="2">The sequence shown here is derived from an EMBL/GenBank/DDBJ whole genome shotgun (WGS) entry which is preliminary data.</text>
</comment>
<sequence length="200" mass="21207">MKLYAELPARRTRQIVADVSAVAWTALWVQIAYLLHQAISALAKIPDQVTRDGNSLRDSLNGAAKEAGKIPLVGKELGQKLADAAGVAQSAAEAGRTGSETVGTVALFTAIVVGVAVTVPILLFWILARARWVARARTAVLLRDEPAGEDLLALRALSTAALKRLRQAAADPAGGWRDRDPVTMKALATLELATLGLRSR</sequence>
<accession>A0A8J7GU84</accession>
<keyword evidence="1" id="KW-0472">Membrane</keyword>
<dbReference type="Proteomes" id="UP000622552">
    <property type="component" value="Unassembled WGS sequence"/>
</dbReference>
<feature type="transmembrane region" description="Helical" evidence="1">
    <location>
        <begin position="21"/>
        <end position="39"/>
    </location>
</feature>
<name>A0A8J7GU84_9ACTN</name>
<organism evidence="2 3">
    <name type="scientific">Longispora fulva</name>
    <dbReference type="NCBI Taxonomy" id="619741"/>
    <lineage>
        <taxon>Bacteria</taxon>
        <taxon>Bacillati</taxon>
        <taxon>Actinomycetota</taxon>
        <taxon>Actinomycetes</taxon>
        <taxon>Micromonosporales</taxon>
        <taxon>Micromonosporaceae</taxon>
        <taxon>Longispora</taxon>
    </lineage>
</organism>
<evidence type="ECO:0000313" key="2">
    <source>
        <dbReference type="EMBL" id="MBG6138554.1"/>
    </source>
</evidence>
<dbReference type="AlphaFoldDB" id="A0A8J7GU84"/>
<dbReference type="RefSeq" id="WP_197005297.1">
    <property type="nucleotide sequence ID" value="NZ_BONS01000025.1"/>
</dbReference>
<keyword evidence="1" id="KW-0812">Transmembrane</keyword>
<evidence type="ECO:0000256" key="1">
    <source>
        <dbReference type="SAM" id="Phobius"/>
    </source>
</evidence>